<reference evidence="2" key="2">
    <citation type="journal article" date="2021" name="PeerJ">
        <title>Extensive microbial diversity within the chicken gut microbiome revealed by metagenomics and culture.</title>
        <authorList>
            <person name="Gilroy R."/>
            <person name="Ravi A."/>
            <person name="Getino M."/>
            <person name="Pursley I."/>
            <person name="Horton D.L."/>
            <person name="Alikhan N.F."/>
            <person name="Baker D."/>
            <person name="Gharbi K."/>
            <person name="Hall N."/>
            <person name="Watson M."/>
            <person name="Adriaenssens E.M."/>
            <person name="Foster-Nyarko E."/>
            <person name="Jarju S."/>
            <person name="Secka A."/>
            <person name="Antonio M."/>
            <person name="Oren A."/>
            <person name="Chaudhuri R.R."/>
            <person name="La Ragione R."/>
            <person name="Hildebrand F."/>
            <person name="Pallen M.J."/>
        </authorList>
    </citation>
    <scope>NUCLEOTIDE SEQUENCE</scope>
    <source>
        <strain evidence="2">CHK195-26880</strain>
    </source>
</reference>
<keyword evidence="1" id="KW-0472">Membrane</keyword>
<evidence type="ECO:0000313" key="2">
    <source>
        <dbReference type="EMBL" id="HIT38225.1"/>
    </source>
</evidence>
<proteinExistence type="predicted"/>
<dbReference type="EMBL" id="DVKQ01000092">
    <property type="protein sequence ID" value="HIT38225.1"/>
    <property type="molecule type" value="Genomic_DNA"/>
</dbReference>
<name>A0A9D1GBM9_9FIRM</name>
<sequence>MDKIIDLFTTPQAELTYMDQLTIALALVIPLTIILAIVYFIAKKRNK</sequence>
<evidence type="ECO:0000313" key="3">
    <source>
        <dbReference type="Proteomes" id="UP000886833"/>
    </source>
</evidence>
<comment type="caution">
    <text evidence="2">The sequence shown here is derived from an EMBL/GenBank/DDBJ whole genome shotgun (WGS) entry which is preliminary data.</text>
</comment>
<gene>
    <name evidence="2" type="ORF">IAB59_07110</name>
</gene>
<reference evidence="2" key="1">
    <citation type="submission" date="2020-10" db="EMBL/GenBank/DDBJ databases">
        <authorList>
            <person name="Gilroy R."/>
        </authorList>
    </citation>
    <scope>NUCLEOTIDE SEQUENCE</scope>
    <source>
        <strain evidence="2">CHK195-26880</strain>
    </source>
</reference>
<dbReference type="AlphaFoldDB" id="A0A9D1GBM9"/>
<dbReference type="Proteomes" id="UP000886833">
    <property type="component" value="Unassembled WGS sequence"/>
</dbReference>
<keyword evidence="1" id="KW-0812">Transmembrane</keyword>
<protein>
    <submittedName>
        <fullName evidence="2">Uncharacterized protein</fullName>
    </submittedName>
</protein>
<organism evidence="2 3">
    <name type="scientific">Candidatus Onthousia faecipullorum</name>
    <dbReference type="NCBI Taxonomy" id="2840887"/>
    <lineage>
        <taxon>Bacteria</taxon>
        <taxon>Bacillati</taxon>
        <taxon>Bacillota</taxon>
        <taxon>Bacilli</taxon>
        <taxon>Candidatus Onthousia</taxon>
    </lineage>
</organism>
<evidence type="ECO:0000256" key="1">
    <source>
        <dbReference type="SAM" id="Phobius"/>
    </source>
</evidence>
<keyword evidence="1" id="KW-1133">Transmembrane helix</keyword>
<accession>A0A9D1GBM9</accession>
<feature type="transmembrane region" description="Helical" evidence="1">
    <location>
        <begin position="20"/>
        <end position="42"/>
    </location>
</feature>